<dbReference type="Proteomes" id="UP000037460">
    <property type="component" value="Unassembled WGS sequence"/>
</dbReference>
<dbReference type="EMBL" id="JWZX01002764">
    <property type="protein sequence ID" value="KOO27108.1"/>
    <property type="molecule type" value="Genomic_DNA"/>
</dbReference>
<comment type="caution">
    <text evidence="2">The sequence shown here is derived from an EMBL/GenBank/DDBJ whole genome shotgun (WGS) entry which is preliminary data.</text>
</comment>
<keyword evidence="3" id="KW-1185">Reference proteome</keyword>
<evidence type="ECO:0000256" key="1">
    <source>
        <dbReference type="SAM" id="MobiDB-lite"/>
    </source>
</evidence>
<feature type="region of interest" description="Disordered" evidence="1">
    <location>
        <begin position="40"/>
        <end position="99"/>
    </location>
</feature>
<name>A0A0M0JLH5_9EUKA</name>
<evidence type="ECO:0000313" key="3">
    <source>
        <dbReference type="Proteomes" id="UP000037460"/>
    </source>
</evidence>
<sequence>MVGSGLSAQEAYEAVPQLADRGEKVLQNLRKRAREARALLEATAAPPKPAKPRAKKQKKPPAVLPKGKRLRTDQVDAISAQKVEKRQRRSDACTLSCGR</sequence>
<reference evidence="3" key="1">
    <citation type="journal article" date="2015" name="PLoS Genet.">
        <title>Genome Sequence and Transcriptome Analyses of Chrysochromulina tobin: Metabolic Tools for Enhanced Algal Fitness in the Prominent Order Prymnesiales (Haptophyceae).</title>
        <authorList>
            <person name="Hovde B.T."/>
            <person name="Deodato C.R."/>
            <person name="Hunsperger H.M."/>
            <person name="Ryken S.A."/>
            <person name="Yost W."/>
            <person name="Jha R.K."/>
            <person name="Patterson J."/>
            <person name="Monnat R.J. Jr."/>
            <person name="Barlow S.B."/>
            <person name="Starkenburg S.R."/>
            <person name="Cattolico R.A."/>
        </authorList>
    </citation>
    <scope>NUCLEOTIDE SEQUENCE</scope>
    <source>
        <strain evidence="3">CCMP291</strain>
    </source>
</reference>
<feature type="compositionally biased region" description="Basic residues" evidence="1">
    <location>
        <begin position="50"/>
        <end position="59"/>
    </location>
</feature>
<accession>A0A0M0JLH5</accession>
<feature type="non-terminal residue" evidence="2">
    <location>
        <position position="99"/>
    </location>
</feature>
<protein>
    <submittedName>
        <fullName evidence="2">Uncharacterized protein</fullName>
    </submittedName>
</protein>
<proteinExistence type="predicted"/>
<evidence type="ECO:0000313" key="2">
    <source>
        <dbReference type="EMBL" id="KOO27108.1"/>
    </source>
</evidence>
<dbReference type="AlphaFoldDB" id="A0A0M0JLH5"/>
<gene>
    <name evidence="2" type="ORF">Ctob_014136</name>
</gene>
<organism evidence="2 3">
    <name type="scientific">Chrysochromulina tobinii</name>
    <dbReference type="NCBI Taxonomy" id="1460289"/>
    <lineage>
        <taxon>Eukaryota</taxon>
        <taxon>Haptista</taxon>
        <taxon>Haptophyta</taxon>
        <taxon>Prymnesiophyceae</taxon>
        <taxon>Prymnesiales</taxon>
        <taxon>Chrysochromulinaceae</taxon>
        <taxon>Chrysochromulina</taxon>
    </lineage>
</organism>